<accession>A0A449HDV4</accession>
<protein>
    <submittedName>
        <fullName evidence="1">Uncharacterized protein</fullName>
    </submittedName>
</protein>
<reference evidence="1" key="1">
    <citation type="submission" date="2019-02" db="EMBL/GenBank/DDBJ databases">
        <authorList>
            <consortium name="Pathogen Informatics"/>
        </authorList>
    </citation>
    <scope>NUCLEOTIDE SEQUENCE</scope>
    <source>
        <strain evidence="1">3012STDY6733949</strain>
    </source>
</reference>
<evidence type="ECO:0000313" key="1">
    <source>
        <dbReference type="EMBL" id="VFA81068.1"/>
    </source>
</evidence>
<name>A0A449HDV4_NOCFR</name>
<gene>
    <name evidence="1" type="ORF">NCTC1935_00093</name>
</gene>
<organism evidence="1">
    <name type="scientific">Nocardia farcinica</name>
    <dbReference type="NCBI Taxonomy" id="37329"/>
    <lineage>
        <taxon>Bacteria</taxon>
        <taxon>Bacillati</taxon>
        <taxon>Actinomycetota</taxon>
        <taxon>Actinomycetes</taxon>
        <taxon>Mycobacteriales</taxon>
        <taxon>Nocardiaceae</taxon>
        <taxon>Nocardia</taxon>
    </lineage>
</organism>
<dbReference type="AlphaFoldDB" id="A0A449HDV4"/>
<dbReference type="EMBL" id="CAACYE010000003">
    <property type="protein sequence ID" value="VFA81068.1"/>
    <property type="molecule type" value="Genomic_DNA"/>
</dbReference>
<sequence length="67" mass="7257">MVRGVIGVNDLVRIRPGGVSVFRVLELDSDGEHAVIEAADESVPGRYPFPMRLADLIPAEQDDPGLE</sequence>
<proteinExistence type="predicted"/>